<evidence type="ECO:0000256" key="1">
    <source>
        <dbReference type="SAM" id="MobiDB-lite"/>
    </source>
</evidence>
<reference evidence="2" key="2">
    <citation type="submission" date="2022-01" db="EMBL/GenBank/DDBJ databases">
        <authorList>
            <person name="Yamashiro T."/>
            <person name="Shiraishi A."/>
            <person name="Satake H."/>
            <person name="Nakayama K."/>
        </authorList>
    </citation>
    <scope>NUCLEOTIDE SEQUENCE</scope>
</reference>
<dbReference type="EMBL" id="BQNB010008981">
    <property type="protein sequence ID" value="GJS57083.1"/>
    <property type="molecule type" value="Genomic_DNA"/>
</dbReference>
<keyword evidence="3" id="KW-1185">Reference proteome</keyword>
<dbReference type="Proteomes" id="UP001151760">
    <property type="component" value="Unassembled WGS sequence"/>
</dbReference>
<proteinExistence type="predicted"/>
<gene>
    <name evidence="2" type="ORF">Tco_0651867</name>
</gene>
<sequence>MYHLQPLDEKALDCQLGIVAMSRGESGNKVWSQVDDESVAWFRKQDLFHLYDLVMKQYSETTPEGIELILWGDLKIMMESSTEENDQVERRYPLSKELLQRMLDLGLEVEEESTAALHLMAEQDIPPPTITAMKIPIIRKGEYDIWSMRMRQYICHTDHNLWDVIVNGDLEEEPAPTGETSAPPAPKTAKQLAAKRNQERVKSILLLAIPDEYLLKFHNVADAKSLWEAIKSRFGGNEESKKMQKNVLKHQFENFRIRKP</sequence>
<organism evidence="2 3">
    <name type="scientific">Tanacetum coccineum</name>
    <dbReference type="NCBI Taxonomy" id="301880"/>
    <lineage>
        <taxon>Eukaryota</taxon>
        <taxon>Viridiplantae</taxon>
        <taxon>Streptophyta</taxon>
        <taxon>Embryophyta</taxon>
        <taxon>Tracheophyta</taxon>
        <taxon>Spermatophyta</taxon>
        <taxon>Magnoliopsida</taxon>
        <taxon>eudicotyledons</taxon>
        <taxon>Gunneridae</taxon>
        <taxon>Pentapetalae</taxon>
        <taxon>asterids</taxon>
        <taxon>campanulids</taxon>
        <taxon>Asterales</taxon>
        <taxon>Asteraceae</taxon>
        <taxon>Asteroideae</taxon>
        <taxon>Anthemideae</taxon>
        <taxon>Anthemidinae</taxon>
        <taxon>Tanacetum</taxon>
    </lineage>
</organism>
<accession>A0ABQ4WWA3</accession>
<dbReference type="Pfam" id="PF14223">
    <property type="entry name" value="Retrotran_gag_2"/>
    <property type="match status" value="1"/>
</dbReference>
<evidence type="ECO:0000313" key="2">
    <source>
        <dbReference type="EMBL" id="GJS57083.1"/>
    </source>
</evidence>
<evidence type="ECO:0000313" key="3">
    <source>
        <dbReference type="Proteomes" id="UP001151760"/>
    </source>
</evidence>
<name>A0ABQ4WWA3_9ASTR</name>
<protein>
    <submittedName>
        <fullName evidence="2">Uncharacterized protein</fullName>
    </submittedName>
</protein>
<dbReference type="PANTHER" id="PTHR35317:SF23">
    <property type="entry name" value="OS04G0629600 PROTEIN"/>
    <property type="match status" value="1"/>
</dbReference>
<dbReference type="PANTHER" id="PTHR35317">
    <property type="entry name" value="OS04G0629600 PROTEIN"/>
    <property type="match status" value="1"/>
</dbReference>
<reference evidence="2" key="1">
    <citation type="journal article" date="2022" name="Int. J. Mol. Sci.">
        <title>Draft Genome of Tanacetum Coccineum: Genomic Comparison of Closely Related Tanacetum-Family Plants.</title>
        <authorList>
            <person name="Yamashiro T."/>
            <person name="Shiraishi A."/>
            <person name="Nakayama K."/>
            <person name="Satake H."/>
        </authorList>
    </citation>
    <scope>NUCLEOTIDE SEQUENCE</scope>
</reference>
<comment type="caution">
    <text evidence="2">The sequence shown here is derived from an EMBL/GenBank/DDBJ whole genome shotgun (WGS) entry which is preliminary data.</text>
</comment>
<feature type="region of interest" description="Disordered" evidence="1">
    <location>
        <begin position="172"/>
        <end position="191"/>
    </location>
</feature>